<sequence length="168" mass="18898">MHCTSDFAFIFVIDAAVEGVEKRAAWLSSPSLKAVSTSGLCFFTTIIPRLYQHQITQTKMELDGPLCRICERSTSEGAIPAVLVDKEKLKAWFLRHCESELTEEINDADLICFFCIADAQFLTQHEDKDDSLRPKAPLGRDDACDRKNVSEGMVGQQKARRWPASSQR</sequence>
<dbReference type="AlphaFoldDB" id="A0A8S1DNY3"/>
<reference evidence="2 3" key="1">
    <citation type="submission" date="2020-04" db="EMBL/GenBank/DDBJ databases">
        <authorList>
            <person name="Alioto T."/>
            <person name="Alioto T."/>
            <person name="Gomez Garrido J."/>
        </authorList>
    </citation>
    <scope>NUCLEOTIDE SEQUENCE [LARGE SCALE GENOMIC DNA]</scope>
</reference>
<evidence type="ECO:0000256" key="1">
    <source>
        <dbReference type="SAM" id="MobiDB-lite"/>
    </source>
</evidence>
<proteinExistence type="predicted"/>
<gene>
    <name evidence="2" type="ORF">CLODIP_2_CD04539</name>
</gene>
<keyword evidence="3" id="KW-1185">Reference proteome</keyword>
<feature type="region of interest" description="Disordered" evidence="1">
    <location>
        <begin position="128"/>
        <end position="168"/>
    </location>
</feature>
<dbReference type="Proteomes" id="UP000494165">
    <property type="component" value="Unassembled WGS sequence"/>
</dbReference>
<protein>
    <submittedName>
        <fullName evidence="2">Uncharacterized protein</fullName>
    </submittedName>
</protein>
<comment type="caution">
    <text evidence="2">The sequence shown here is derived from an EMBL/GenBank/DDBJ whole genome shotgun (WGS) entry which is preliminary data.</text>
</comment>
<dbReference type="EMBL" id="CADEPI010000338">
    <property type="protein sequence ID" value="CAB3384139.1"/>
    <property type="molecule type" value="Genomic_DNA"/>
</dbReference>
<evidence type="ECO:0000313" key="2">
    <source>
        <dbReference type="EMBL" id="CAB3384139.1"/>
    </source>
</evidence>
<organism evidence="2 3">
    <name type="scientific">Cloeon dipterum</name>
    <dbReference type="NCBI Taxonomy" id="197152"/>
    <lineage>
        <taxon>Eukaryota</taxon>
        <taxon>Metazoa</taxon>
        <taxon>Ecdysozoa</taxon>
        <taxon>Arthropoda</taxon>
        <taxon>Hexapoda</taxon>
        <taxon>Insecta</taxon>
        <taxon>Pterygota</taxon>
        <taxon>Palaeoptera</taxon>
        <taxon>Ephemeroptera</taxon>
        <taxon>Pisciforma</taxon>
        <taxon>Baetidae</taxon>
        <taxon>Cloeon</taxon>
    </lineage>
</organism>
<feature type="compositionally biased region" description="Basic and acidic residues" evidence="1">
    <location>
        <begin position="128"/>
        <end position="149"/>
    </location>
</feature>
<accession>A0A8S1DNY3</accession>
<evidence type="ECO:0000313" key="3">
    <source>
        <dbReference type="Proteomes" id="UP000494165"/>
    </source>
</evidence>
<name>A0A8S1DNY3_9INSE</name>